<dbReference type="KEGG" id="tpal:117654222"/>
<feature type="compositionally biased region" description="Basic and acidic residues" evidence="5">
    <location>
        <begin position="211"/>
        <end position="224"/>
    </location>
</feature>
<evidence type="ECO:0000313" key="8">
    <source>
        <dbReference type="RefSeq" id="XP_034256380.1"/>
    </source>
</evidence>
<gene>
    <name evidence="8 9 10" type="primary">LOC117654222</name>
</gene>
<dbReference type="RefSeq" id="XP_034256382.1">
    <property type="nucleotide sequence ID" value="XM_034400491.1"/>
</dbReference>
<feature type="region of interest" description="Disordered" evidence="5">
    <location>
        <begin position="211"/>
        <end position="241"/>
    </location>
</feature>
<dbReference type="InterPro" id="IPR038765">
    <property type="entry name" value="Papain-like_cys_pep_sf"/>
</dbReference>
<comment type="similarity">
    <text evidence="1">Belongs to the peptidase C48 family.</text>
</comment>
<keyword evidence="4" id="KW-0788">Thiol protease</keyword>
<dbReference type="InterPro" id="IPR003653">
    <property type="entry name" value="Peptidase_C48_C"/>
</dbReference>
<dbReference type="Gene3D" id="3.40.395.10">
    <property type="entry name" value="Adenoviral Proteinase, Chain A"/>
    <property type="match status" value="1"/>
</dbReference>
<evidence type="ECO:0000259" key="6">
    <source>
        <dbReference type="PROSITE" id="PS50600"/>
    </source>
</evidence>
<dbReference type="InterPro" id="IPR044613">
    <property type="entry name" value="Nep1/2-like"/>
</dbReference>
<dbReference type="PANTHER" id="PTHR46468:SF1">
    <property type="entry name" value="SENTRIN-SPECIFIC PROTEASE 8"/>
    <property type="match status" value="1"/>
</dbReference>
<name>A0A6P9ADQ6_THRPL</name>
<keyword evidence="2" id="KW-0645">Protease</keyword>
<keyword evidence="3" id="KW-0378">Hydrolase</keyword>
<organism evidence="9">
    <name type="scientific">Thrips palmi</name>
    <name type="common">Melon thrips</name>
    <dbReference type="NCBI Taxonomy" id="161013"/>
    <lineage>
        <taxon>Eukaryota</taxon>
        <taxon>Metazoa</taxon>
        <taxon>Ecdysozoa</taxon>
        <taxon>Arthropoda</taxon>
        <taxon>Hexapoda</taxon>
        <taxon>Insecta</taxon>
        <taxon>Pterygota</taxon>
        <taxon>Neoptera</taxon>
        <taxon>Paraneoptera</taxon>
        <taxon>Thysanoptera</taxon>
        <taxon>Terebrantia</taxon>
        <taxon>Thripoidea</taxon>
        <taxon>Thripidae</taxon>
        <taxon>Thrips</taxon>
    </lineage>
</organism>
<evidence type="ECO:0000256" key="5">
    <source>
        <dbReference type="SAM" id="MobiDB-lite"/>
    </source>
</evidence>
<dbReference type="SUPFAM" id="SSF54001">
    <property type="entry name" value="Cysteine proteinases"/>
    <property type="match status" value="1"/>
</dbReference>
<evidence type="ECO:0000256" key="2">
    <source>
        <dbReference type="ARBA" id="ARBA00022670"/>
    </source>
</evidence>
<evidence type="ECO:0000313" key="9">
    <source>
        <dbReference type="RefSeq" id="XP_034256382.1"/>
    </source>
</evidence>
<evidence type="ECO:0000313" key="10">
    <source>
        <dbReference type="RefSeq" id="XP_034256383.1"/>
    </source>
</evidence>
<evidence type="ECO:0000256" key="3">
    <source>
        <dbReference type="ARBA" id="ARBA00022801"/>
    </source>
</evidence>
<dbReference type="RefSeq" id="XP_034256380.1">
    <property type="nucleotide sequence ID" value="XM_034400489.1"/>
</dbReference>
<protein>
    <submittedName>
        <fullName evidence="8 9">Sentrin-specific protease 8-like</fullName>
    </submittedName>
</protein>
<proteinExistence type="inferred from homology"/>
<dbReference type="Pfam" id="PF02902">
    <property type="entry name" value="Peptidase_C48"/>
    <property type="match status" value="1"/>
</dbReference>
<dbReference type="OrthoDB" id="5065855at2759"/>
<accession>A0A6P9ADQ6</accession>
<dbReference type="AlphaFoldDB" id="A0A6P9ADQ6"/>
<dbReference type="PROSITE" id="PS50600">
    <property type="entry name" value="ULP_PROTEASE"/>
    <property type="match status" value="1"/>
</dbReference>
<reference evidence="8 9" key="1">
    <citation type="submission" date="2025-04" db="UniProtKB">
        <authorList>
            <consortium name="RefSeq"/>
        </authorList>
    </citation>
    <scope>IDENTIFICATION</scope>
    <source>
        <tissue evidence="8 9">Total insect</tissue>
    </source>
</reference>
<feature type="compositionally biased region" description="Polar residues" evidence="5">
    <location>
        <begin position="225"/>
        <end position="241"/>
    </location>
</feature>
<evidence type="ECO:0000256" key="1">
    <source>
        <dbReference type="ARBA" id="ARBA00005234"/>
    </source>
</evidence>
<evidence type="ECO:0000313" key="7">
    <source>
        <dbReference type="Proteomes" id="UP000515158"/>
    </source>
</evidence>
<dbReference type="GO" id="GO:0019784">
    <property type="term" value="F:deNEDDylase activity"/>
    <property type="evidence" value="ECO:0007669"/>
    <property type="project" value="InterPro"/>
</dbReference>
<dbReference type="GO" id="GO:0008234">
    <property type="term" value="F:cysteine-type peptidase activity"/>
    <property type="evidence" value="ECO:0007669"/>
    <property type="project" value="UniProtKB-KW"/>
</dbReference>
<evidence type="ECO:0000256" key="4">
    <source>
        <dbReference type="ARBA" id="ARBA00022807"/>
    </source>
</evidence>
<sequence>MDPIVLSFHDSIIRQSDVDILEGPHWLTDTLIGFYFEYLSNVAYKDETRLLFIAPEVTQCLKVSRCQELGVFLDPLQVEKRTFIFLPVNDCTQVESPGGSHWSLLVFCKNEDSFFHFDSSSGSNYQHAKQLASKLSKYLSTSEEGVFVQAETLQQKNGYDCGIHVLCNVDLVAEFCARYNRVEGCGVSKHTEVIKKRVEVLNLIFHLKEESENDAKRNPGKDEGTSSAKKPASSNIAGSSK</sequence>
<keyword evidence="7" id="KW-1185">Reference proteome</keyword>
<dbReference type="GO" id="GO:0000338">
    <property type="term" value="P:protein deneddylation"/>
    <property type="evidence" value="ECO:0007669"/>
    <property type="project" value="TreeGrafter"/>
</dbReference>
<feature type="domain" description="Ubiquitin-like protease family profile" evidence="6">
    <location>
        <begin position="11"/>
        <end position="172"/>
    </location>
</feature>
<dbReference type="GO" id="GO:0006508">
    <property type="term" value="P:proteolysis"/>
    <property type="evidence" value="ECO:0007669"/>
    <property type="project" value="UniProtKB-KW"/>
</dbReference>
<dbReference type="PANTHER" id="PTHR46468">
    <property type="entry name" value="SENTRIN-SPECIFIC PROTEASE 8"/>
    <property type="match status" value="1"/>
</dbReference>
<dbReference type="RefSeq" id="XP_034256383.1">
    <property type="nucleotide sequence ID" value="XM_034400492.1"/>
</dbReference>
<dbReference type="Proteomes" id="UP000515158">
    <property type="component" value="Unplaced"/>
</dbReference>
<dbReference type="GeneID" id="117654222"/>